<evidence type="ECO:0000256" key="8">
    <source>
        <dbReference type="SAM" id="Coils"/>
    </source>
</evidence>
<feature type="domain" description="Enhancer of polycomb-like N-terminal" evidence="11">
    <location>
        <begin position="742"/>
        <end position="918"/>
    </location>
</feature>
<name>A0A1Y2CTM7_9BASI</name>
<dbReference type="OrthoDB" id="2588793at2759"/>
<keyword evidence="10" id="KW-0472">Membrane</keyword>
<feature type="compositionally biased region" description="Basic and acidic residues" evidence="9">
    <location>
        <begin position="879"/>
        <end position="898"/>
    </location>
</feature>
<feature type="region of interest" description="Disordered" evidence="9">
    <location>
        <begin position="1382"/>
        <end position="1424"/>
    </location>
</feature>
<dbReference type="PANTHER" id="PTHR14898">
    <property type="entry name" value="ENHANCER OF POLYCOMB"/>
    <property type="match status" value="1"/>
</dbReference>
<comment type="caution">
    <text evidence="12">The sequence shown here is derived from an EMBL/GenBank/DDBJ whole genome shotgun (WGS) entry which is preliminary data.</text>
</comment>
<comment type="similarity">
    <text evidence="2 7">Belongs to the enhancer of polycomb family.</text>
</comment>
<feature type="region of interest" description="Disordered" evidence="9">
    <location>
        <begin position="1498"/>
        <end position="1604"/>
    </location>
</feature>
<feature type="region of interest" description="Disordered" evidence="9">
    <location>
        <begin position="869"/>
        <end position="904"/>
    </location>
</feature>
<reference evidence="12 13" key="1">
    <citation type="submission" date="2016-07" db="EMBL/GenBank/DDBJ databases">
        <title>Pervasive Adenine N6-methylation of Active Genes in Fungi.</title>
        <authorList>
            <consortium name="DOE Joint Genome Institute"/>
            <person name="Mondo S.J."/>
            <person name="Dannebaum R.O."/>
            <person name="Kuo R.C."/>
            <person name="Labutti K."/>
            <person name="Haridas S."/>
            <person name="Kuo A."/>
            <person name="Salamov A."/>
            <person name="Ahrendt S.R."/>
            <person name="Lipzen A."/>
            <person name="Sullivan W."/>
            <person name="Andreopoulos W.B."/>
            <person name="Clum A."/>
            <person name="Lindquist E."/>
            <person name="Daum C."/>
            <person name="Ramamoorthy G.K."/>
            <person name="Gryganskyi A."/>
            <person name="Culley D."/>
            <person name="Magnuson J.K."/>
            <person name="James T.Y."/>
            <person name="O'Malley M.A."/>
            <person name="Stajich J.E."/>
            <person name="Spatafora J.W."/>
            <person name="Visel A."/>
            <person name="Grigoriev I.V."/>
        </authorList>
    </citation>
    <scope>NUCLEOTIDE SEQUENCE [LARGE SCALE GENOMIC DNA]</scope>
    <source>
        <strain evidence="12 13">62-1032</strain>
    </source>
</reference>
<comment type="subcellular location">
    <subcellularLocation>
        <location evidence="1 7">Nucleus</location>
    </subcellularLocation>
</comment>
<keyword evidence="5 7" id="KW-0539">Nucleus</keyword>
<evidence type="ECO:0000313" key="13">
    <source>
        <dbReference type="Proteomes" id="UP000193467"/>
    </source>
</evidence>
<dbReference type="GO" id="GO:0035267">
    <property type="term" value="C:NuA4 histone acetyltransferase complex"/>
    <property type="evidence" value="ECO:0007669"/>
    <property type="project" value="InterPro"/>
</dbReference>
<dbReference type="EMBL" id="MCGR01000110">
    <property type="protein sequence ID" value="ORY50194.1"/>
    <property type="molecule type" value="Genomic_DNA"/>
</dbReference>
<evidence type="ECO:0000256" key="2">
    <source>
        <dbReference type="ARBA" id="ARBA00008035"/>
    </source>
</evidence>
<dbReference type="GO" id="GO:0006357">
    <property type="term" value="P:regulation of transcription by RNA polymerase II"/>
    <property type="evidence" value="ECO:0007669"/>
    <property type="project" value="InterPro"/>
</dbReference>
<organism evidence="12 13">
    <name type="scientific">Leucosporidium creatinivorum</name>
    <dbReference type="NCBI Taxonomy" id="106004"/>
    <lineage>
        <taxon>Eukaryota</taxon>
        <taxon>Fungi</taxon>
        <taxon>Dikarya</taxon>
        <taxon>Basidiomycota</taxon>
        <taxon>Pucciniomycotina</taxon>
        <taxon>Microbotryomycetes</taxon>
        <taxon>Leucosporidiales</taxon>
        <taxon>Leucosporidium</taxon>
    </lineage>
</organism>
<dbReference type="STRING" id="106004.A0A1Y2CTM7"/>
<dbReference type="InterPro" id="IPR019542">
    <property type="entry name" value="Enhancer_polycomb-like_N"/>
</dbReference>
<keyword evidence="4 7" id="KW-0804">Transcription</keyword>
<keyword evidence="10" id="KW-0812">Transmembrane</keyword>
<proteinExistence type="inferred from homology"/>
<evidence type="ECO:0000256" key="9">
    <source>
        <dbReference type="SAM" id="MobiDB-lite"/>
    </source>
</evidence>
<sequence length="1620" mass="180483">MGPPPLPPKHRGSRDLGQAPHSTIHLRQRSRDAEVQPFLRSDGGSFSLGSSVETVVDLDDATDYHAATQEKGGYQKVARDEGAKRSPRAGYLSWEDRKVTRRRGSKTCIWVLLVLGCGVAGWLMGLATKDEKLRTTVGDGVRNVVLQQKAVKLPCNPYDQHGVLNVNLTVASENRWEPIDAPKTCQPVDYLSLLWNANENNAFPVELEFMRNRTIVLLGDSVDRDHNEHFCNFVGGFLEMIGVDHALSPPYPPGEEVPPEDYVNPWNGKREWPNFIQSRPFVCHIFKYNMRILNVFHYGFRDRTKMIEYHPHFYPPARVEDRIDQIVVPIVEGLGRMYNTSARPDLFSMTPGYWGLLRQAVEDDKKKAELIKEGVSEEEATRRYDVWRVMSHEQRKWEAKRTEEILRYMAKVWPLEEGQHELYRKPKLLWRALHHIKEHHNIPFDRLQALDQIGRAVVEKLVLEGKAAEAGELSWNALTAKLKNKLGFTKHAQKESEAYAGGLGQRLKIDDWAALMMGQERYFRDDVHPLPLPGSFLYGNMLMRHLADAGLNETSSASLSQAASSNPAKLARQPQDELRYGRPTFALAASEASSPFSLVPSFAAFSPASTDRLSRRRSRPPSSEWIEGPCRSLATGFTNNNTPASGPYVHRKEHLRFSLHLLSFAAGSLQSPSIALRQPRAKLAFGPATFGFSHRHRTTRASRRTVYQSFSRDMAKGSGRFRNRKLGFKSRILLQIGVVDFEEDPVDAELEFEDEKASKGVETGVDKEEEHELHLQAVIASSSASVSRPSGSSASAKAARAFIPTPDSAGTIDETTFRELYPKGYVDPVTYIRFSDTVEDATTGAVEYTMDEDDEEWLEAYNASLLPHGKTKAGSSVEDSPRRKGKADKVVKVDDKSTEPGPISEDDFEQVMELFEKTTELKAPMAHVDPSSIPVLSDMEAAFTDILKPFLAPLKIYARPIYSHWKDRRLKRSGKNIIPQLDYDESNENNPYVCFRRRELKSSRKTRRSDAQNIERLIRLRNDLHAAHALMLKTRERERLKLEAIELERKVFEARVETRELKRRLNEPEGDEDILIGRREKKRKKEDGQQAAGSLRLSLRKPDPSNYSAASLITPVEDLKLRKERAAAIVARMDRDAQKKRETDQLWEDWTDGAYVTRLPPTPARYWRAVEAVGGSMALNGPQGKLEALGFATQYQPAVGRVRTSFRRRVGRGGRVMLDRIAPGTGRGAGARALAASRYSADSDSEEDEEASAIAFARRQERFRYDSDASLDFPSVEEPTVVDDFELKHLLKRTTLLRPADNESLTLDSSYIEEAFRWAAQEPERHVAPPVVFGRPPPRPPLPAQAGTPGGLPMQVPGGPASAGYGQAQMAAAQALRVAQQQVHLKRQAGQVPPEQMRRTPSTGSPGQPQQQQLPMMPNGTPVQAQWNGGMGSPDPKAGLVLPPGFPNHIQQQLPNGLHIPQQRLPNGLVASLPNGANGLPATSRLSAPPFSNLQIAIQQQQQAALHQQQGQLPLPPHSSPMNMGVQLQPGRPHSANSNQLPQQPPSRPGSAQSSHQSPNIMTQGLPSPGGGRPNGAMAANGKQLPRTSPMAFPLQAGAPGMKQQGMQQQQIPFGGFVTG</sequence>
<keyword evidence="13" id="KW-1185">Reference proteome</keyword>
<feature type="coiled-coil region" evidence="8">
    <location>
        <begin position="1030"/>
        <end position="1064"/>
    </location>
</feature>
<dbReference type="InParanoid" id="A0A1Y2CTM7"/>
<dbReference type="InterPro" id="IPR024943">
    <property type="entry name" value="Enhancer_polycomb"/>
</dbReference>
<gene>
    <name evidence="12" type="ORF">BCR35DRAFT_327256</name>
</gene>
<dbReference type="Proteomes" id="UP000193467">
    <property type="component" value="Unassembled WGS sequence"/>
</dbReference>
<evidence type="ECO:0000256" key="4">
    <source>
        <dbReference type="ARBA" id="ARBA00023163"/>
    </source>
</evidence>
<comment type="function">
    <text evidence="6">Component of the NuA4 histone acetyltransferase complex which is involved in transcriptional activation of selected genes principally by acetylation of nucleosomal histone H4 and H2A. The NuA4 complex is also involved in DNA repair. Involved in gene silencing by neighboring heterochromatin, blockage of the silencing spreading along the chromosome, and required for cell cycle progression through G2/M.</text>
</comment>
<dbReference type="GO" id="GO:0005634">
    <property type="term" value="C:nucleus"/>
    <property type="evidence" value="ECO:0007669"/>
    <property type="project" value="UniProtKB-SubCell"/>
</dbReference>
<accession>A0A1Y2CTM7</accession>
<feature type="region of interest" description="Disordered" evidence="9">
    <location>
        <begin position="1077"/>
        <end position="1103"/>
    </location>
</feature>
<protein>
    <recommendedName>
        <fullName evidence="7">Enhancer of polycomb-like protein</fullName>
    </recommendedName>
</protein>
<feature type="transmembrane region" description="Helical" evidence="10">
    <location>
        <begin position="107"/>
        <end position="127"/>
    </location>
</feature>
<evidence type="ECO:0000259" key="11">
    <source>
        <dbReference type="Pfam" id="PF10513"/>
    </source>
</evidence>
<feature type="compositionally biased region" description="Low complexity" evidence="9">
    <location>
        <begin position="1400"/>
        <end position="1418"/>
    </location>
</feature>
<feature type="compositionally biased region" description="Polar residues" evidence="9">
    <location>
        <begin position="1550"/>
        <end position="1566"/>
    </location>
</feature>
<evidence type="ECO:0000256" key="6">
    <source>
        <dbReference type="ARBA" id="ARBA00025513"/>
    </source>
</evidence>
<evidence type="ECO:0000256" key="5">
    <source>
        <dbReference type="ARBA" id="ARBA00023242"/>
    </source>
</evidence>
<evidence type="ECO:0000256" key="7">
    <source>
        <dbReference type="RuleBase" id="RU361124"/>
    </source>
</evidence>
<dbReference type="Pfam" id="PF10513">
    <property type="entry name" value="EPL1"/>
    <property type="match status" value="1"/>
</dbReference>
<feature type="region of interest" description="Disordered" evidence="9">
    <location>
        <begin position="1"/>
        <end position="45"/>
    </location>
</feature>
<feature type="compositionally biased region" description="Low complexity" evidence="9">
    <location>
        <begin position="1498"/>
        <end position="1513"/>
    </location>
</feature>
<evidence type="ECO:0000256" key="3">
    <source>
        <dbReference type="ARBA" id="ARBA00023015"/>
    </source>
</evidence>
<evidence type="ECO:0000256" key="10">
    <source>
        <dbReference type="SAM" id="Phobius"/>
    </source>
</evidence>
<evidence type="ECO:0000256" key="1">
    <source>
        <dbReference type="ARBA" id="ARBA00004123"/>
    </source>
</evidence>
<keyword evidence="3 7" id="KW-0805">Transcription regulation</keyword>
<feature type="region of interest" description="Disordered" evidence="9">
    <location>
        <begin position="1335"/>
        <end position="1364"/>
    </location>
</feature>
<keyword evidence="8" id="KW-0175">Coiled coil</keyword>
<keyword evidence="10" id="KW-1133">Transmembrane helix</keyword>
<evidence type="ECO:0000313" key="12">
    <source>
        <dbReference type="EMBL" id="ORY50194.1"/>
    </source>
</evidence>